<protein>
    <submittedName>
        <fullName evidence="1">Uncharacterized protein</fullName>
    </submittedName>
</protein>
<reference evidence="1 2" key="1">
    <citation type="journal article" date="2015" name="Stand. Genomic Sci.">
        <title>Genomic Encyclopedia of Bacterial and Archaeal Type Strains, Phase III: the genomes of soil and plant-associated and newly described type strains.</title>
        <authorList>
            <person name="Whitman W.B."/>
            <person name="Woyke T."/>
            <person name="Klenk H.P."/>
            <person name="Zhou Y."/>
            <person name="Lilburn T.G."/>
            <person name="Beck B.J."/>
            <person name="De Vos P."/>
            <person name="Vandamme P."/>
            <person name="Eisen J.A."/>
            <person name="Garrity G."/>
            <person name="Hugenholtz P."/>
            <person name="Kyrpides N.C."/>
        </authorList>
    </citation>
    <scope>NUCLEOTIDE SEQUENCE [LARGE SCALE GENOMIC DNA]</scope>
    <source>
        <strain evidence="1 2">CGMCC 1.10116</strain>
    </source>
</reference>
<gene>
    <name evidence="1" type="ORF">IQ10_01015</name>
</gene>
<dbReference type="OrthoDB" id="2804813at2"/>
<accession>A0A562QRB1</accession>
<dbReference type="RefSeq" id="WP_144449369.1">
    <property type="nucleotide sequence ID" value="NZ_VLKZ01000002.1"/>
</dbReference>
<evidence type="ECO:0000313" key="2">
    <source>
        <dbReference type="Proteomes" id="UP000315711"/>
    </source>
</evidence>
<dbReference type="Proteomes" id="UP000315711">
    <property type="component" value="Unassembled WGS sequence"/>
</dbReference>
<proteinExistence type="predicted"/>
<name>A0A562QRB1_9BACI</name>
<dbReference type="EMBL" id="VLKZ01000002">
    <property type="protein sequence ID" value="TWI59299.1"/>
    <property type="molecule type" value="Genomic_DNA"/>
</dbReference>
<comment type="caution">
    <text evidence="1">The sequence shown here is derived from an EMBL/GenBank/DDBJ whole genome shotgun (WGS) entry which is preliminary data.</text>
</comment>
<sequence length="427" mass="49921">MSLKEEEILEEISGFIHGYLKAGKVRINSFFSKINVNISNLEQLLTIRFLLKEETKDFVKNLPMLLKRFKTTTVTQNEINIGEIRGQIDWGQTTKERLVRNHKDSTIFSTNESIRTYSTPENIVLKQLLGILYRVLFRDSYIKGFEKAEWFSEWQQLKVNIEQAFKNNIYLQRVSQMHVTNRVIQKTLNNRKRLYREAARLLMSYRKIINGQYHEEDIKSLLRETFIAPEKIDVLFELYWIVQIIKQNTTNSQLHLMDGQQNKVATWGDDSYTYHLYHDSTGSNLVNFAIPLSEIQNSNHPYLQQKYKSLISTKKLAHDLFGRNLTSHLCRGRPDFLIEVYEKGTNKLIDLTIGEVKNTSRVDYAITGLDELLNYIYLVKGRKGNYLLDSDVSVKGMLCVDEVEFNNEYEFGLVRVAGRKSSNKMKL</sequence>
<keyword evidence="2" id="KW-1185">Reference proteome</keyword>
<evidence type="ECO:0000313" key="1">
    <source>
        <dbReference type="EMBL" id="TWI59299.1"/>
    </source>
</evidence>
<dbReference type="AlphaFoldDB" id="A0A562QRB1"/>
<organism evidence="1 2">
    <name type="scientific">Halalkalibacter nanhaiisediminis</name>
    <dbReference type="NCBI Taxonomy" id="688079"/>
    <lineage>
        <taxon>Bacteria</taxon>
        <taxon>Bacillati</taxon>
        <taxon>Bacillota</taxon>
        <taxon>Bacilli</taxon>
        <taxon>Bacillales</taxon>
        <taxon>Bacillaceae</taxon>
        <taxon>Halalkalibacter</taxon>
    </lineage>
</organism>